<name>A0A1R1PJ60_ZANCU</name>
<dbReference type="Pfam" id="PF14382">
    <property type="entry name" value="ECR1_N"/>
    <property type="match status" value="1"/>
</dbReference>
<dbReference type="Pfam" id="PF10447">
    <property type="entry name" value="EXOSC1"/>
    <property type="match status" value="2"/>
</dbReference>
<dbReference type="EMBL" id="LSSK01001015">
    <property type="protein sequence ID" value="OMH81010.1"/>
    <property type="molecule type" value="Genomic_DNA"/>
</dbReference>
<dbReference type="GO" id="GO:0005737">
    <property type="term" value="C:cytoplasm"/>
    <property type="evidence" value="ECO:0007669"/>
    <property type="project" value="TreeGrafter"/>
</dbReference>
<dbReference type="SMART" id="SM00316">
    <property type="entry name" value="S1"/>
    <property type="match status" value="1"/>
</dbReference>
<dbReference type="Gene3D" id="2.40.50.140">
    <property type="entry name" value="Nucleic acid-binding proteins"/>
    <property type="match status" value="1"/>
</dbReference>
<protein>
    <submittedName>
        <fullName evidence="5">Exosome complex component CSL4</fullName>
    </submittedName>
</protein>
<feature type="domain" description="S1 motif" evidence="4">
    <location>
        <begin position="92"/>
        <end position="180"/>
    </location>
</feature>
<accession>A0A1R1PJ60</accession>
<organism evidence="5 6">
    <name type="scientific">Zancudomyces culisetae</name>
    <name type="common">Gut fungus</name>
    <name type="synonym">Smittium culisetae</name>
    <dbReference type="NCBI Taxonomy" id="1213189"/>
    <lineage>
        <taxon>Eukaryota</taxon>
        <taxon>Fungi</taxon>
        <taxon>Fungi incertae sedis</taxon>
        <taxon>Zoopagomycota</taxon>
        <taxon>Kickxellomycotina</taxon>
        <taxon>Harpellomycetes</taxon>
        <taxon>Harpellales</taxon>
        <taxon>Legeriomycetaceae</taxon>
        <taxon>Zancudomyces</taxon>
    </lineage>
</organism>
<dbReference type="InterPro" id="IPR019495">
    <property type="entry name" value="EXOSC1_C"/>
</dbReference>
<dbReference type="InterPro" id="IPR025721">
    <property type="entry name" value="Exosome_cplx_N_dom"/>
</dbReference>
<dbReference type="PANTHER" id="PTHR12686:SF8">
    <property type="entry name" value="EXOSOME COMPLEX COMPONENT CSL4"/>
    <property type="match status" value="1"/>
</dbReference>
<keyword evidence="3" id="KW-0271">Exosome</keyword>
<dbReference type="CDD" id="cd05791">
    <property type="entry name" value="S1_CSL4"/>
    <property type="match status" value="1"/>
</dbReference>
<dbReference type="InterPro" id="IPR003029">
    <property type="entry name" value="S1_domain"/>
</dbReference>
<dbReference type="AlphaFoldDB" id="A0A1R1PJ60"/>
<dbReference type="InterPro" id="IPR012340">
    <property type="entry name" value="NA-bd_OB-fold"/>
</dbReference>
<dbReference type="GO" id="GO:0003723">
    <property type="term" value="F:RNA binding"/>
    <property type="evidence" value="ECO:0007669"/>
    <property type="project" value="InterPro"/>
</dbReference>
<comment type="subcellular location">
    <subcellularLocation>
        <location evidence="1">Nucleus</location>
        <location evidence="1">Nucleolus</location>
    </subcellularLocation>
</comment>
<dbReference type="GO" id="GO:0005730">
    <property type="term" value="C:nucleolus"/>
    <property type="evidence" value="ECO:0007669"/>
    <property type="project" value="UniProtKB-SubCell"/>
</dbReference>
<dbReference type="Gene3D" id="2.40.50.100">
    <property type="match status" value="1"/>
</dbReference>
<dbReference type="SUPFAM" id="SSF50249">
    <property type="entry name" value="Nucleic acid-binding proteins"/>
    <property type="match status" value="1"/>
</dbReference>
<evidence type="ECO:0000256" key="3">
    <source>
        <dbReference type="ARBA" id="ARBA00022835"/>
    </source>
</evidence>
<evidence type="ECO:0000313" key="5">
    <source>
        <dbReference type="EMBL" id="OMH81010.1"/>
    </source>
</evidence>
<dbReference type="GO" id="GO:0006396">
    <property type="term" value="P:RNA processing"/>
    <property type="evidence" value="ECO:0007669"/>
    <property type="project" value="InterPro"/>
</dbReference>
<dbReference type="FunFam" id="2.40.50.140:FF:000198">
    <property type="entry name" value="Exosome complex component CSL4"/>
    <property type="match status" value="1"/>
</dbReference>
<dbReference type="OrthoDB" id="440760at2759"/>
<dbReference type="GO" id="GO:0000176">
    <property type="term" value="C:nuclear exosome (RNase complex)"/>
    <property type="evidence" value="ECO:0007669"/>
    <property type="project" value="TreeGrafter"/>
</dbReference>
<dbReference type="PROSITE" id="PS50126">
    <property type="entry name" value="S1"/>
    <property type="match status" value="1"/>
</dbReference>
<sequence>MDARVVTPGRRLGLTSEYIPGQGVYVRNDTIISSSRGTLEITNPIHNSSSGTGPDETLNKIIDVPQGEDSKTQKPIISVVKSKFPSTIPTVGSIILGKVTKINIKQAFVIILSVGDLLCHEEFNGIISISTLEILPNRVQDVRATEKDKVQIFNSFRPGDVIRAKVISLGDQKSYYLSTASNELGVIFAQATLTGNTMIPISWQEMKDPVTNTVEFRKCAKPN</sequence>
<evidence type="ECO:0000313" key="6">
    <source>
        <dbReference type="Proteomes" id="UP000188320"/>
    </source>
</evidence>
<dbReference type="InterPro" id="IPR039771">
    <property type="entry name" value="Csl4"/>
</dbReference>
<gene>
    <name evidence="5" type="ORF">AX774_g5547</name>
</gene>
<reference evidence="6" key="1">
    <citation type="submission" date="2017-01" db="EMBL/GenBank/DDBJ databases">
        <authorList>
            <person name="Wang Y."/>
            <person name="White M."/>
            <person name="Kvist S."/>
            <person name="Moncalvo J.-M."/>
        </authorList>
    </citation>
    <scope>NUCLEOTIDE SEQUENCE [LARGE SCALE GENOMIC DNA]</scope>
    <source>
        <strain evidence="6">COL-18-3</strain>
    </source>
</reference>
<comment type="caution">
    <text evidence="5">The sequence shown here is derived from an EMBL/GenBank/DDBJ whole genome shotgun (WGS) entry which is preliminary data.</text>
</comment>
<evidence type="ECO:0000256" key="1">
    <source>
        <dbReference type="ARBA" id="ARBA00004604"/>
    </source>
</evidence>
<keyword evidence="6" id="KW-1185">Reference proteome</keyword>
<dbReference type="SUPFAM" id="SSF110324">
    <property type="entry name" value="Ribosomal L27 protein-like"/>
    <property type="match status" value="1"/>
</dbReference>
<evidence type="ECO:0000256" key="2">
    <source>
        <dbReference type="ARBA" id="ARBA00022490"/>
    </source>
</evidence>
<proteinExistence type="predicted"/>
<dbReference type="PANTHER" id="PTHR12686">
    <property type="entry name" value="3'-5' EXORIBONUCLEASE CSL4-RELATED"/>
    <property type="match status" value="1"/>
</dbReference>
<dbReference type="Proteomes" id="UP000188320">
    <property type="component" value="Unassembled WGS sequence"/>
</dbReference>
<evidence type="ECO:0000259" key="4">
    <source>
        <dbReference type="PROSITE" id="PS50126"/>
    </source>
</evidence>
<keyword evidence="2" id="KW-0963">Cytoplasm</keyword>